<sequence>MGWHGSCSQISPPGSAGGDAQAIVHVAAAACPRCSNSKAGLEAPAQPGHGGWRLTPLRRGWLAAALAICALLAVTVAVLNFAARPPPVRPASGPPGGGWSSAPAAAAPPRHRRMAFEVAPSPPAMRAALTRARQSELQAAWAPPRDRRVALLHKASDPITLRGLQAALLAKQQVEAAGGWYGFLYSLYPHDLPDVNGPPASERSRITLDSLHAALGNGTVFAVGRDQVEGALGEGVLDEYRRLLIGQLRQQDWAWSTNDVVDVTWHALHGDSLPDWASHVWAVELDVGWTGSLVDALQSTVNNTAADWVGYATERSTSKRRWFWHDCHNWLPRGGVWKAFRHAARYSRRLLDAIGREMRARRVQCDEITAPSVCAAHAGWCVVDASWQPGHPACGIDPATGEDLYRWDARIAPDQWDEVLRADAADAAARGAGGGGGGGGGAAVGGRLYHAIKW</sequence>
<dbReference type="OrthoDB" id="558403at2759"/>
<comment type="caution">
    <text evidence="2">The sequence shown here is derived from an EMBL/GenBank/DDBJ whole genome shotgun (WGS) entry which is preliminary data.</text>
</comment>
<keyword evidence="3" id="KW-1185">Reference proteome</keyword>
<protein>
    <submittedName>
        <fullName evidence="2">Uncharacterized protein</fullName>
    </submittedName>
</protein>
<gene>
    <name evidence="2" type="ORF">Rsub_12043</name>
</gene>
<proteinExistence type="predicted"/>
<keyword evidence="1" id="KW-0812">Transmembrane</keyword>
<evidence type="ECO:0000313" key="3">
    <source>
        <dbReference type="Proteomes" id="UP000247498"/>
    </source>
</evidence>
<dbReference type="InParanoid" id="A0A2V0PMG8"/>
<evidence type="ECO:0000313" key="2">
    <source>
        <dbReference type="EMBL" id="GBF99283.1"/>
    </source>
</evidence>
<dbReference type="EMBL" id="BDRX01000152">
    <property type="protein sequence ID" value="GBF99283.1"/>
    <property type="molecule type" value="Genomic_DNA"/>
</dbReference>
<keyword evidence="1" id="KW-0472">Membrane</keyword>
<name>A0A2V0PMG8_9CHLO</name>
<dbReference type="AlphaFoldDB" id="A0A2V0PMG8"/>
<evidence type="ECO:0000256" key="1">
    <source>
        <dbReference type="SAM" id="Phobius"/>
    </source>
</evidence>
<feature type="transmembrane region" description="Helical" evidence="1">
    <location>
        <begin position="61"/>
        <end position="83"/>
    </location>
</feature>
<keyword evidence="1" id="KW-1133">Transmembrane helix</keyword>
<dbReference type="Proteomes" id="UP000247498">
    <property type="component" value="Unassembled WGS sequence"/>
</dbReference>
<reference evidence="2 3" key="1">
    <citation type="journal article" date="2018" name="Sci. Rep.">
        <title>Raphidocelis subcapitata (=Pseudokirchneriella subcapitata) provides an insight into genome evolution and environmental adaptations in the Sphaeropleales.</title>
        <authorList>
            <person name="Suzuki S."/>
            <person name="Yamaguchi H."/>
            <person name="Nakajima N."/>
            <person name="Kawachi M."/>
        </authorList>
    </citation>
    <scope>NUCLEOTIDE SEQUENCE [LARGE SCALE GENOMIC DNA]</scope>
    <source>
        <strain evidence="2 3">NIES-35</strain>
    </source>
</reference>
<accession>A0A2V0PMG8</accession>
<organism evidence="2 3">
    <name type="scientific">Raphidocelis subcapitata</name>
    <dbReference type="NCBI Taxonomy" id="307507"/>
    <lineage>
        <taxon>Eukaryota</taxon>
        <taxon>Viridiplantae</taxon>
        <taxon>Chlorophyta</taxon>
        <taxon>core chlorophytes</taxon>
        <taxon>Chlorophyceae</taxon>
        <taxon>CS clade</taxon>
        <taxon>Sphaeropleales</taxon>
        <taxon>Selenastraceae</taxon>
        <taxon>Raphidocelis</taxon>
    </lineage>
</organism>